<keyword evidence="1" id="KW-0723">Serine/threonine-protein kinase</keyword>
<evidence type="ECO:0000256" key="7">
    <source>
        <dbReference type="ARBA" id="ARBA00023157"/>
    </source>
</evidence>
<evidence type="ECO:0000256" key="2">
    <source>
        <dbReference type="ARBA" id="ARBA00022679"/>
    </source>
</evidence>
<evidence type="ECO:0000256" key="3">
    <source>
        <dbReference type="ARBA" id="ARBA00022729"/>
    </source>
</evidence>
<keyword evidence="5" id="KW-0418">Kinase</keyword>
<dbReference type="Gene3D" id="1.10.510.10">
    <property type="entry name" value="Transferase(Phosphotransferase) domain 1"/>
    <property type="match status" value="2"/>
</dbReference>
<evidence type="ECO:0000313" key="9">
    <source>
        <dbReference type="EMBL" id="MCD9642922.1"/>
    </source>
</evidence>
<keyword evidence="7" id="KW-1015">Disulfide bond</keyword>
<proteinExistence type="predicted"/>
<evidence type="ECO:0000313" key="10">
    <source>
        <dbReference type="Proteomes" id="UP000823775"/>
    </source>
</evidence>
<dbReference type="PANTHER" id="PTHR27002:SF422">
    <property type="entry name" value="RECEPTOR-LIKE SERINE_THREONINE-PROTEIN KINASE"/>
    <property type="match status" value="1"/>
</dbReference>
<keyword evidence="3" id="KW-0732">Signal</keyword>
<comment type="caution">
    <text evidence="9">The sequence shown here is derived from an EMBL/GenBank/DDBJ whole genome shotgun (WGS) entry which is preliminary data.</text>
</comment>
<gene>
    <name evidence="9" type="ORF">HAX54_029971</name>
</gene>
<protein>
    <recommendedName>
        <fullName evidence="8">S-locus glycoprotein domain-containing protein</fullName>
    </recommendedName>
</protein>
<organism evidence="9 10">
    <name type="scientific">Datura stramonium</name>
    <name type="common">Jimsonweed</name>
    <name type="synonym">Common thornapple</name>
    <dbReference type="NCBI Taxonomy" id="4076"/>
    <lineage>
        <taxon>Eukaryota</taxon>
        <taxon>Viridiplantae</taxon>
        <taxon>Streptophyta</taxon>
        <taxon>Embryophyta</taxon>
        <taxon>Tracheophyta</taxon>
        <taxon>Spermatophyta</taxon>
        <taxon>Magnoliopsida</taxon>
        <taxon>eudicotyledons</taxon>
        <taxon>Gunneridae</taxon>
        <taxon>Pentapetalae</taxon>
        <taxon>asterids</taxon>
        <taxon>lamiids</taxon>
        <taxon>Solanales</taxon>
        <taxon>Solanaceae</taxon>
        <taxon>Solanoideae</taxon>
        <taxon>Datureae</taxon>
        <taxon>Datura</taxon>
    </lineage>
</organism>
<keyword evidence="4" id="KW-0547">Nucleotide-binding</keyword>
<keyword evidence="10" id="KW-1185">Reference proteome</keyword>
<evidence type="ECO:0000259" key="8">
    <source>
        <dbReference type="Pfam" id="PF00954"/>
    </source>
</evidence>
<sequence>MAPYLLGRREMIPHGEKLIGISEQLPPQFFIWNKFTPYYRTGEWNGLKFIGLPCIDSAAYIVQFVFQQEFQEGTTYFTFLPNTSYLTFVELQSTGSSSRSCSVEQWSSSLGSLCYNGIRCMVWSGDLLDMQYYSYSGEDLFLRLAYSELDASQKELLDWPERFNIIQGVARGLLYLHRDSCLNIIHRDLKAWKLWSEQRGLDFMDGTLINLFSPEEITRCLHVGLLCVQEHPRDRPTMADIILMLNSEMKCSGPKQPTFKFETYLDLGGSKKDNDRCSVNEFSASLSQGR</sequence>
<dbReference type="InterPro" id="IPR000858">
    <property type="entry name" value="S_locus_glycoprot_dom"/>
</dbReference>
<evidence type="ECO:0000256" key="1">
    <source>
        <dbReference type="ARBA" id="ARBA00022527"/>
    </source>
</evidence>
<evidence type="ECO:0000256" key="6">
    <source>
        <dbReference type="ARBA" id="ARBA00022840"/>
    </source>
</evidence>
<dbReference type="Pfam" id="PF00954">
    <property type="entry name" value="S_locus_glycop"/>
    <property type="match status" value="1"/>
</dbReference>
<dbReference type="EMBL" id="JACEIK010003738">
    <property type="protein sequence ID" value="MCD9642922.1"/>
    <property type="molecule type" value="Genomic_DNA"/>
</dbReference>
<accession>A0ABS8V973</accession>
<reference evidence="9 10" key="1">
    <citation type="journal article" date="2021" name="BMC Genomics">
        <title>Datura genome reveals duplications of psychoactive alkaloid biosynthetic genes and high mutation rate following tissue culture.</title>
        <authorList>
            <person name="Rajewski A."/>
            <person name="Carter-House D."/>
            <person name="Stajich J."/>
            <person name="Litt A."/>
        </authorList>
    </citation>
    <scope>NUCLEOTIDE SEQUENCE [LARGE SCALE GENOMIC DNA]</scope>
    <source>
        <strain evidence="9">AR-01</strain>
    </source>
</reference>
<feature type="domain" description="S-locus glycoprotein" evidence="8">
    <location>
        <begin position="39"/>
        <end position="107"/>
    </location>
</feature>
<dbReference type="SUPFAM" id="SSF56112">
    <property type="entry name" value="Protein kinase-like (PK-like)"/>
    <property type="match status" value="1"/>
</dbReference>
<evidence type="ECO:0000256" key="5">
    <source>
        <dbReference type="ARBA" id="ARBA00022777"/>
    </source>
</evidence>
<name>A0ABS8V973_DATST</name>
<dbReference type="PANTHER" id="PTHR27002">
    <property type="entry name" value="RECEPTOR-LIKE SERINE/THREONINE-PROTEIN KINASE SD1-8"/>
    <property type="match status" value="1"/>
</dbReference>
<dbReference type="InterPro" id="IPR011009">
    <property type="entry name" value="Kinase-like_dom_sf"/>
</dbReference>
<dbReference type="Proteomes" id="UP000823775">
    <property type="component" value="Unassembled WGS sequence"/>
</dbReference>
<keyword evidence="2" id="KW-0808">Transferase</keyword>
<keyword evidence="6" id="KW-0067">ATP-binding</keyword>
<evidence type="ECO:0000256" key="4">
    <source>
        <dbReference type="ARBA" id="ARBA00022741"/>
    </source>
</evidence>